<evidence type="ECO:0000256" key="1">
    <source>
        <dbReference type="SAM" id="SignalP"/>
    </source>
</evidence>
<dbReference type="EMBL" id="JAGKQH010000019">
    <property type="protein sequence ID" value="KAG6572072.1"/>
    <property type="molecule type" value="Genomic_DNA"/>
</dbReference>
<accession>A0AAV6LYX1</accession>
<sequence>MRTKPPTIPSPLPFLFSLLRLCQSQEQQFLLHSANRRPIAIFFSISTRHCISVRFSSFSFHQELIELLPLLFDSE</sequence>
<proteinExistence type="predicted"/>
<protein>
    <recommendedName>
        <fullName evidence="4">Secreted protein</fullName>
    </recommendedName>
</protein>
<feature type="signal peptide" evidence="1">
    <location>
        <begin position="1"/>
        <end position="24"/>
    </location>
</feature>
<evidence type="ECO:0008006" key="4">
    <source>
        <dbReference type="Google" id="ProtNLM"/>
    </source>
</evidence>
<keyword evidence="1" id="KW-0732">Signal</keyword>
<organism evidence="2 3">
    <name type="scientific">Cucurbita argyrosperma subsp. sororia</name>
    <dbReference type="NCBI Taxonomy" id="37648"/>
    <lineage>
        <taxon>Eukaryota</taxon>
        <taxon>Viridiplantae</taxon>
        <taxon>Streptophyta</taxon>
        <taxon>Embryophyta</taxon>
        <taxon>Tracheophyta</taxon>
        <taxon>Spermatophyta</taxon>
        <taxon>Magnoliopsida</taxon>
        <taxon>eudicotyledons</taxon>
        <taxon>Gunneridae</taxon>
        <taxon>Pentapetalae</taxon>
        <taxon>rosids</taxon>
        <taxon>fabids</taxon>
        <taxon>Cucurbitales</taxon>
        <taxon>Cucurbitaceae</taxon>
        <taxon>Cucurbiteae</taxon>
        <taxon>Cucurbita</taxon>
    </lineage>
</organism>
<evidence type="ECO:0000313" key="2">
    <source>
        <dbReference type="EMBL" id="KAG6572072.1"/>
    </source>
</evidence>
<comment type="caution">
    <text evidence="2">The sequence shown here is derived from an EMBL/GenBank/DDBJ whole genome shotgun (WGS) entry which is preliminary data.</text>
</comment>
<name>A0AAV6LYX1_9ROSI</name>
<evidence type="ECO:0000313" key="3">
    <source>
        <dbReference type="Proteomes" id="UP000685013"/>
    </source>
</evidence>
<dbReference type="AlphaFoldDB" id="A0AAV6LYX1"/>
<dbReference type="Proteomes" id="UP000685013">
    <property type="component" value="Chromosome 19"/>
</dbReference>
<reference evidence="2 3" key="1">
    <citation type="journal article" date="2021" name="Hortic Res">
        <title>The domestication of Cucurbita argyrosperma as revealed by the genome of its wild relative.</title>
        <authorList>
            <person name="Barrera-Redondo J."/>
            <person name="Sanchez-de la Vega G."/>
            <person name="Aguirre-Liguori J.A."/>
            <person name="Castellanos-Morales G."/>
            <person name="Gutierrez-Guerrero Y.T."/>
            <person name="Aguirre-Dugua X."/>
            <person name="Aguirre-Planter E."/>
            <person name="Tenaillon M.I."/>
            <person name="Lira-Saade R."/>
            <person name="Eguiarte L.E."/>
        </authorList>
    </citation>
    <scope>NUCLEOTIDE SEQUENCE [LARGE SCALE GENOMIC DNA]</scope>
    <source>
        <strain evidence="2">JBR-2021</strain>
    </source>
</reference>
<feature type="chain" id="PRO_5043686458" description="Secreted protein" evidence="1">
    <location>
        <begin position="25"/>
        <end position="75"/>
    </location>
</feature>
<keyword evidence="3" id="KW-1185">Reference proteome</keyword>
<gene>
    <name evidence="2" type="ORF">SDJN03_28800</name>
</gene>
<feature type="non-terminal residue" evidence="2">
    <location>
        <position position="1"/>
    </location>
</feature>